<dbReference type="GO" id="GO:0031956">
    <property type="term" value="F:medium-chain fatty acid-CoA ligase activity"/>
    <property type="evidence" value="ECO:0007669"/>
    <property type="project" value="TreeGrafter"/>
</dbReference>
<dbReference type="GO" id="GO:0006631">
    <property type="term" value="P:fatty acid metabolic process"/>
    <property type="evidence" value="ECO:0007669"/>
    <property type="project" value="TreeGrafter"/>
</dbReference>
<comment type="caution">
    <text evidence="5">The sequence shown here is derived from an EMBL/GenBank/DDBJ whole genome shotgun (WGS) entry which is preliminary data.</text>
</comment>
<evidence type="ECO:0000313" key="6">
    <source>
        <dbReference type="Proteomes" id="UP000239549"/>
    </source>
</evidence>
<dbReference type="PANTHER" id="PTHR43201">
    <property type="entry name" value="ACYL-COA SYNTHETASE"/>
    <property type="match status" value="1"/>
</dbReference>
<dbReference type="InterPro" id="IPR000873">
    <property type="entry name" value="AMP-dep_synth/lig_dom"/>
</dbReference>
<proteinExistence type="inferred from homology"/>
<evidence type="ECO:0000313" key="5">
    <source>
        <dbReference type="EMBL" id="GBF34487.1"/>
    </source>
</evidence>
<dbReference type="InterPro" id="IPR025110">
    <property type="entry name" value="AMP-bd_C"/>
</dbReference>
<dbReference type="InterPro" id="IPR042099">
    <property type="entry name" value="ANL_N_sf"/>
</dbReference>
<keyword evidence="6" id="KW-1185">Reference proteome</keyword>
<dbReference type="Gene3D" id="3.30.300.30">
    <property type="match status" value="1"/>
</dbReference>
<feature type="domain" description="AMP-dependent synthetase/ligase" evidence="3">
    <location>
        <begin position="12"/>
        <end position="370"/>
    </location>
</feature>
<accession>A0A2L2XDR1</accession>
<protein>
    <submittedName>
        <fullName evidence="5">Long-chain-fatty-acid--CoA ligase</fullName>
    </submittedName>
</protein>
<evidence type="ECO:0000256" key="2">
    <source>
        <dbReference type="ARBA" id="ARBA00022598"/>
    </source>
</evidence>
<dbReference type="PANTHER" id="PTHR43201:SF5">
    <property type="entry name" value="MEDIUM-CHAIN ACYL-COA LIGASE ACSF2, MITOCHONDRIAL"/>
    <property type="match status" value="1"/>
</dbReference>
<name>A0A2L2XDR1_9FIRM</name>
<comment type="similarity">
    <text evidence="1">Belongs to the ATP-dependent AMP-binding enzyme family.</text>
</comment>
<dbReference type="Pfam" id="PF00501">
    <property type="entry name" value="AMP-binding"/>
    <property type="match status" value="1"/>
</dbReference>
<gene>
    <name evidence="5" type="ORF">DCCM_3605</name>
</gene>
<reference evidence="6" key="1">
    <citation type="submission" date="2018-02" db="EMBL/GenBank/DDBJ databases">
        <title>Genome sequence of Desulfocucumis palustris strain NAW-5.</title>
        <authorList>
            <person name="Watanabe M."/>
            <person name="Kojima H."/>
            <person name="Fukui M."/>
        </authorList>
    </citation>
    <scope>NUCLEOTIDE SEQUENCE [LARGE SCALE GENOMIC DNA]</scope>
    <source>
        <strain evidence="6">NAW-5</strain>
    </source>
</reference>
<dbReference type="EMBL" id="BFAV01000141">
    <property type="protein sequence ID" value="GBF34487.1"/>
    <property type="molecule type" value="Genomic_DNA"/>
</dbReference>
<dbReference type="RefSeq" id="WP_104372733.1">
    <property type="nucleotide sequence ID" value="NZ_BFAV01000141.1"/>
</dbReference>
<dbReference type="CDD" id="cd05936">
    <property type="entry name" value="FC-FACS_FadD_like"/>
    <property type="match status" value="1"/>
</dbReference>
<keyword evidence="2 5" id="KW-0436">Ligase</keyword>
<dbReference type="Pfam" id="PF13193">
    <property type="entry name" value="AMP-binding_C"/>
    <property type="match status" value="1"/>
</dbReference>
<dbReference type="Gene3D" id="3.40.50.12780">
    <property type="entry name" value="N-terminal domain of ligase-like"/>
    <property type="match status" value="1"/>
</dbReference>
<dbReference type="FunFam" id="3.30.300.30:FF:000008">
    <property type="entry name" value="2,3-dihydroxybenzoate-AMP ligase"/>
    <property type="match status" value="1"/>
</dbReference>
<dbReference type="NCBIfam" id="NF004837">
    <property type="entry name" value="PRK06187.1"/>
    <property type="match status" value="1"/>
</dbReference>
<dbReference type="OrthoDB" id="9778383at2"/>
<evidence type="ECO:0000259" key="4">
    <source>
        <dbReference type="Pfam" id="PF13193"/>
    </source>
</evidence>
<dbReference type="Proteomes" id="UP000239549">
    <property type="component" value="Unassembled WGS sequence"/>
</dbReference>
<dbReference type="InterPro" id="IPR045851">
    <property type="entry name" value="AMP-bd_C_sf"/>
</dbReference>
<dbReference type="SUPFAM" id="SSF56801">
    <property type="entry name" value="Acetyl-CoA synthetase-like"/>
    <property type="match status" value="1"/>
</dbReference>
<feature type="domain" description="AMP-binding enzyme C-terminal" evidence="4">
    <location>
        <begin position="420"/>
        <end position="495"/>
    </location>
</feature>
<evidence type="ECO:0000259" key="3">
    <source>
        <dbReference type="Pfam" id="PF00501"/>
    </source>
</evidence>
<dbReference type="AlphaFoldDB" id="A0A2L2XDR1"/>
<evidence type="ECO:0000256" key="1">
    <source>
        <dbReference type="ARBA" id="ARBA00006432"/>
    </source>
</evidence>
<sequence>MNLSLRLAELGRMSPGHEALIYYDQRLTYSHLNTMVNKLANGLTKLGLLPGDRVILALSNCPEFIISYYAIMRIRAVVVPINNQYTINEIGIIVRDSSPAAVITDEKLLPSFSKLSAETPIDRGIIIIRSFPEGKNIHSFTTLMDQGEPEYRSGAEYQRDEVVELLYTSGNSGSPKGAMLTQNNLYSNALTFVQVNNFTPDDRSLLVAPAFHAAAQTCVMNATIVSGATMVVHDGWVGPEALLKAIQDEKITFYFGPPTMYALLVNHPNTEKYDTGSWKIAYTGSSALSIDIFNNFEKKFGFQITEGYGLTETSPVVTSNPVHGLKKPGSIGLPIPGVEVKIVDYEDHEMPPGEIGEILVKGPNVMKGYFNREEETQWVMRNGWFHTGDLAYKDTDGYLFIVDRKKDLIIRGGLNIYPREVEEALYTHPKVFEVAVVGVPDPVMGEEVLAFVLLRNGDKVDPEELKEYCKDKLARYKIPKYIRFVENLPKTTSGKLLKGALRKMLD</sequence>
<organism evidence="5 6">
    <name type="scientific">Desulfocucumis palustris</name>
    <dbReference type="NCBI Taxonomy" id="1898651"/>
    <lineage>
        <taxon>Bacteria</taxon>
        <taxon>Bacillati</taxon>
        <taxon>Bacillota</taxon>
        <taxon>Clostridia</taxon>
        <taxon>Eubacteriales</taxon>
        <taxon>Desulfocucumaceae</taxon>
        <taxon>Desulfocucumis</taxon>
    </lineage>
</organism>